<accession>A0A0A0CXE7</accession>
<dbReference type="RefSeq" id="WP_034848694.1">
    <property type="nucleotide sequence ID" value="NZ_JANX01000845.1"/>
</dbReference>
<comment type="caution">
    <text evidence="6">The sequence shown here is derived from an EMBL/GenBank/DDBJ whole genome shotgun (WGS) entry which is preliminary data.</text>
</comment>
<keyword evidence="3" id="KW-0547">Nucleotide-binding</keyword>
<evidence type="ECO:0000256" key="3">
    <source>
        <dbReference type="ARBA" id="ARBA00022741"/>
    </source>
</evidence>
<feature type="non-terminal residue" evidence="6">
    <location>
        <position position="83"/>
    </location>
</feature>
<protein>
    <recommendedName>
        <fullName evidence="5">ABC transporter domain-containing protein</fullName>
    </recommendedName>
</protein>
<evidence type="ECO:0000259" key="5">
    <source>
        <dbReference type="Pfam" id="PF00005"/>
    </source>
</evidence>
<dbReference type="AlphaFoldDB" id="A0A0A0CXE7"/>
<evidence type="ECO:0000313" key="6">
    <source>
        <dbReference type="EMBL" id="KGM30430.1"/>
    </source>
</evidence>
<sequence length="83" mass="8496">MTEPLLVLDTLVKRFGRAPDAVQAVDGVSLAIAPGEVLGLVGESGSGKSTLGRLAARLADPDSGAIRFAGQDVTRRRGRALGP</sequence>
<dbReference type="Proteomes" id="UP000029995">
    <property type="component" value="Unassembled WGS sequence"/>
</dbReference>
<dbReference type="GO" id="GO:0016887">
    <property type="term" value="F:ATP hydrolysis activity"/>
    <property type="evidence" value="ECO:0007669"/>
    <property type="project" value="InterPro"/>
</dbReference>
<evidence type="ECO:0000256" key="1">
    <source>
        <dbReference type="ARBA" id="ARBA00005417"/>
    </source>
</evidence>
<dbReference type="PANTHER" id="PTHR43776:SF7">
    <property type="entry name" value="D,D-DIPEPTIDE TRANSPORT ATP-BINDING PROTEIN DDPF-RELATED"/>
    <property type="match status" value="1"/>
</dbReference>
<feature type="domain" description="ABC transporter" evidence="5">
    <location>
        <begin position="26"/>
        <end position="77"/>
    </location>
</feature>
<dbReference type="InterPro" id="IPR027417">
    <property type="entry name" value="P-loop_NTPase"/>
</dbReference>
<keyword evidence="4" id="KW-0067">ATP-binding</keyword>
<dbReference type="GO" id="GO:0005524">
    <property type="term" value="F:ATP binding"/>
    <property type="evidence" value="ECO:0007669"/>
    <property type="project" value="UniProtKB-KW"/>
</dbReference>
<dbReference type="Pfam" id="PF00005">
    <property type="entry name" value="ABC_tran"/>
    <property type="match status" value="1"/>
</dbReference>
<dbReference type="InterPro" id="IPR003439">
    <property type="entry name" value="ABC_transporter-like_ATP-bd"/>
</dbReference>
<comment type="similarity">
    <text evidence="1">Belongs to the ABC transporter superfamily.</text>
</comment>
<organism evidence="6 7">
    <name type="scientific">Inquilinus limosus MP06</name>
    <dbReference type="NCBI Taxonomy" id="1398085"/>
    <lineage>
        <taxon>Bacteria</taxon>
        <taxon>Pseudomonadati</taxon>
        <taxon>Pseudomonadota</taxon>
        <taxon>Alphaproteobacteria</taxon>
        <taxon>Rhodospirillales</taxon>
        <taxon>Rhodospirillaceae</taxon>
        <taxon>Inquilinus</taxon>
    </lineage>
</organism>
<dbReference type="SUPFAM" id="SSF52540">
    <property type="entry name" value="P-loop containing nucleoside triphosphate hydrolases"/>
    <property type="match status" value="1"/>
</dbReference>
<reference evidence="6 7" key="1">
    <citation type="submission" date="2014-01" db="EMBL/GenBank/DDBJ databases">
        <title>Genome sequence determination for a cystic fibrosis isolate, Inquilinus limosus.</title>
        <authorList>
            <person name="Pino M."/>
            <person name="Di Conza J."/>
            <person name="Gutkind G."/>
        </authorList>
    </citation>
    <scope>NUCLEOTIDE SEQUENCE [LARGE SCALE GENOMIC DNA]</scope>
    <source>
        <strain evidence="6 7">MP06</strain>
    </source>
</reference>
<evidence type="ECO:0000256" key="4">
    <source>
        <dbReference type="ARBA" id="ARBA00022840"/>
    </source>
</evidence>
<dbReference type="InterPro" id="IPR050319">
    <property type="entry name" value="ABC_transp_ATP-bind"/>
</dbReference>
<evidence type="ECO:0000256" key="2">
    <source>
        <dbReference type="ARBA" id="ARBA00022448"/>
    </source>
</evidence>
<dbReference type="Gene3D" id="3.40.50.300">
    <property type="entry name" value="P-loop containing nucleotide triphosphate hydrolases"/>
    <property type="match status" value="1"/>
</dbReference>
<proteinExistence type="inferred from homology"/>
<gene>
    <name evidence="6" type="ORF">P409_33065</name>
</gene>
<evidence type="ECO:0000313" key="7">
    <source>
        <dbReference type="Proteomes" id="UP000029995"/>
    </source>
</evidence>
<dbReference type="PANTHER" id="PTHR43776">
    <property type="entry name" value="TRANSPORT ATP-BINDING PROTEIN"/>
    <property type="match status" value="1"/>
</dbReference>
<dbReference type="EMBL" id="JANX01000845">
    <property type="protein sequence ID" value="KGM30430.1"/>
    <property type="molecule type" value="Genomic_DNA"/>
</dbReference>
<keyword evidence="2" id="KW-0813">Transport</keyword>
<name>A0A0A0CXE7_9PROT</name>